<feature type="compositionally biased region" description="Polar residues" evidence="9">
    <location>
        <begin position="1"/>
        <end position="10"/>
    </location>
</feature>
<keyword evidence="4" id="KW-0690">Ribosome biogenesis</keyword>
<dbReference type="GO" id="GO:0005634">
    <property type="term" value="C:nucleus"/>
    <property type="evidence" value="ECO:0007669"/>
    <property type="project" value="UniProtKB-SubCell"/>
</dbReference>
<dbReference type="SUPFAM" id="SSF50447">
    <property type="entry name" value="Translation proteins"/>
    <property type="match status" value="1"/>
</dbReference>
<dbReference type="GO" id="GO:0001522">
    <property type="term" value="P:pseudouridine synthesis"/>
    <property type="evidence" value="ECO:0007669"/>
    <property type="project" value="InterPro"/>
</dbReference>
<evidence type="ECO:0000256" key="8">
    <source>
        <dbReference type="ARBA" id="ARBA00023242"/>
    </source>
</evidence>
<dbReference type="OrthoDB" id="21550at2759"/>
<comment type="subcellular location">
    <subcellularLocation>
        <location evidence="1">Nucleus</location>
    </subcellularLocation>
</comment>
<dbReference type="GO" id="GO:0003723">
    <property type="term" value="F:RNA binding"/>
    <property type="evidence" value="ECO:0000318"/>
    <property type="project" value="GO_Central"/>
</dbReference>
<dbReference type="Gene3D" id="2.40.10.230">
    <property type="entry name" value="Probable tRNA pseudouridine synthase domain"/>
    <property type="match status" value="1"/>
</dbReference>
<organism evidence="10 11">
    <name type="scientific">Zostera marina</name>
    <name type="common">Eelgrass</name>
    <dbReference type="NCBI Taxonomy" id="29655"/>
    <lineage>
        <taxon>Eukaryota</taxon>
        <taxon>Viridiplantae</taxon>
        <taxon>Streptophyta</taxon>
        <taxon>Embryophyta</taxon>
        <taxon>Tracheophyta</taxon>
        <taxon>Spermatophyta</taxon>
        <taxon>Magnoliopsida</taxon>
        <taxon>Liliopsida</taxon>
        <taxon>Zosteraceae</taxon>
        <taxon>Zostera</taxon>
    </lineage>
</organism>
<feature type="region of interest" description="Disordered" evidence="9">
    <location>
        <begin position="1"/>
        <end position="24"/>
    </location>
</feature>
<dbReference type="PANTHER" id="PTHR31633:SF1">
    <property type="entry name" value="H_ACA RIBONUCLEOPROTEIN COMPLEX NON-CORE SUBUNIT NAF1"/>
    <property type="match status" value="1"/>
</dbReference>
<feature type="compositionally biased region" description="Polar residues" evidence="9">
    <location>
        <begin position="189"/>
        <end position="204"/>
    </location>
</feature>
<accession>A0A0K9P495</accession>
<dbReference type="GO" id="GO:0005732">
    <property type="term" value="C:sno(s)RNA-containing ribonucleoprotein complex"/>
    <property type="evidence" value="ECO:0000318"/>
    <property type="project" value="GO_Central"/>
</dbReference>
<evidence type="ECO:0000313" key="11">
    <source>
        <dbReference type="Proteomes" id="UP000036987"/>
    </source>
</evidence>
<dbReference type="InterPro" id="IPR038664">
    <property type="entry name" value="Gar1/Naf1_Cbf5-bd_sf"/>
</dbReference>
<dbReference type="InterPro" id="IPR007504">
    <property type="entry name" value="H/ACA_rnp_Gar1/Naf1"/>
</dbReference>
<dbReference type="STRING" id="29655.A0A0K9P495"/>
<dbReference type="AlphaFoldDB" id="A0A0K9P495"/>
<dbReference type="InterPro" id="IPR009000">
    <property type="entry name" value="Transl_B-barrel_sf"/>
</dbReference>
<gene>
    <name evidence="10" type="ORF">ZOSMA_397G00040</name>
</gene>
<reference evidence="11" key="1">
    <citation type="journal article" date="2016" name="Nature">
        <title>The genome of the seagrass Zostera marina reveals angiosperm adaptation to the sea.</title>
        <authorList>
            <person name="Olsen J.L."/>
            <person name="Rouze P."/>
            <person name="Verhelst B."/>
            <person name="Lin Y.-C."/>
            <person name="Bayer T."/>
            <person name="Collen J."/>
            <person name="Dattolo E."/>
            <person name="De Paoli E."/>
            <person name="Dittami S."/>
            <person name="Maumus F."/>
            <person name="Michel G."/>
            <person name="Kersting A."/>
            <person name="Lauritano C."/>
            <person name="Lohaus R."/>
            <person name="Toepel M."/>
            <person name="Tonon T."/>
            <person name="Vanneste K."/>
            <person name="Amirebrahimi M."/>
            <person name="Brakel J."/>
            <person name="Bostroem C."/>
            <person name="Chovatia M."/>
            <person name="Grimwood J."/>
            <person name="Jenkins J.W."/>
            <person name="Jueterbock A."/>
            <person name="Mraz A."/>
            <person name="Stam W.T."/>
            <person name="Tice H."/>
            <person name="Bornberg-Bauer E."/>
            <person name="Green P.J."/>
            <person name="Pearson G.A."/>
            <person name="Procaccini G."/>
            <person name="Duarte C.M."/>
            <person name="Schmutz J."/>
            <person name="Reusch T.B.H."/>
            <person name="Van de Peer Y."/>
        </authorList>
    </citation>
    <scope>NUCLEOTIDE SEQUENCE [LARGE SCALE GENOMIC DNA]</scope>
    <source>
        <strain evidence="11">cv. Finnish</strain>
    </source>
</reference>
<name>A0A0K9P495_ZOSMR</name>
<feature type="region of interest" description="Disordered" evidence="9">
    <location>
        <begin position="423"/>
        <end position="469"/>
    </location>
</feature>
<dbReference type="PANTHER" id="PTHR31633">
    <property type="entry name" value="H/ACA RIBONUCLEOPROTEIN COMPLEX NON-CORE SUBUNIT NAF1"/>
    <property type="match status" value="1"/>
</dbReference>
<dbReference type="FunFam" id="2.40.10.230:FF:000002">
    <property type="entry name" value="H/ACA ribonucleoprotein complex non-core subunit NAF1"/>
    <property type="match status" value="1"/>
</dbReference>
<dbReference type="GO" id="GO:0042254">
    <property type="term" value="P:ribosome biogenesis"/>
    <property type="evidence" value="ECO:0000318"/>
    <property type="project" value="GO_Central"/>
</dbReference>
<keyword evidence="6" id="KW-0597">Phosphoprotein</keyword>
<keyword evidence="7" id="KW-0694">RNA-binding</keyword>
<evidence type="ECO:0000313" key="10">
    <source>
        <dbReference type="EMBL" id="KMZ63818.1"/>
    </source>
</evidence>
<evidence type="ECO:0000256" key="3">
    <source>
        <dbReference type="ARBA" id="ARBA00021438"/>
    </source>
</evidence>
<evidence type="ECO:0000256" key="9">
    <source>
        <dbReference type="SAM" id="MobiDB-lite"/>
    </source>
</evidence>
<dbReference type="Pfam" id="PF04410">
    <property type="entry name" value="Gar1"/>
    <property type="match status" value="1"/>
</dbReference>
<dbReference type="GO" id="GO:0006364">
    <property type="term" value="P:rRNA processing"/>
    <property type="evidence" value="ECO:0007669"/>
    <property type="project" value="UniProtKB-KW"/>
</dbReference>
<proteinExistence type="inferred from homology"/>
<dbReference type="InterPro" id="IPR040309">
    <property type="entry name" value="Naf1"/>
</dbReference>
<comment type="similarity">
    <text evidence="2">Belongs to the NAF1 family.</text>
</comment>
<evidence type="ECO:0000256" key="6">
    <source>
        <dbReference type="ARBA" id="ARBA00022553"/>
    </source>
</evidence>
<evidence type="ECO:0000256" key="5">
    <source>
        <dbReference type="ARBA" id="ARBA00022552"/>
    </source>
</evidence>
<dbReference type="Proteomes" id="UP000036987">
    <property type="component" value="Unassembled WGS sequence"/>
</dbReference>
<feature type="compositionally biased region" description="Basic and acidic residues" evidence="9">
    <location>
        <begin position="15"/>
        <end position="24"/>
    </location>
</feature>
<protein>
    <recommendedName>
        <fullName evidence="3">H/ACA ribonucleoprotein complex non-core subunit NAF1</fullName>
    </recommendedName>
</protein>
<keyword evidence="11" id="KW-1185">Reference proteome</keyword>
<evidence type="ECO:0000256" key="2">
    <source>
        <dbReference type="ARBA" id="ARBA00009801"/>
    </source>
</evidence>
<evidence type="ECO:0000256" key="1">
    <source>
        <dbReference type="ARBA" id="ARBA00004123"/>
    </source>
</evidence>
<evidence type="ECO:0000256" key="4">
    <source>
        <dbReference type="ARBA" id="ARBA00022517"/>
    </source>
</evidence>
<keyword evidence="8" id="KW-0539">Nucleus</keyword>
<feature type="region of interest" description="Disordered" evidence="9">
    <location>
        <begin position="189"/>
        <end position="237"/>
    </location>
</feature>
<sequence>MVSRDINGNSHHSKSSNDAETERDFQTGIESPYVGVSPNSPTIEEYLSCHFDILHFENSHQLPITLCSSVLSPIDIDDAVRPLQEELVDDHGVNAALSPATCVNVAINPSPANLFNTEDHSSKTCTDTALDTSPTEILNGEEHITTTIIDSSDAVLNHIPTMTLNEEEPIATIKQEPSQITDVSTESNMVSMDGNQRNHQSESIGNDDTDQNCASSSSSSGTEEKEESDSENIGFHIKKEIYDVEEGEITISENQEFTFCSDDEHEEEAPIKSKNEVHTLPTVPRVDVILQPHHQLSPIGVVLAVVDKSVVVNGLEKHSPLVEGTILWITETRSVLGLVDEVFGPVKNPYYTVRYNSEKDIPLGIHEGTAISFVLEFSESIIDVKTLYDKGYDASGDNDEELYNEMEFSDDEKEAEYNRLQRQAKRGIRNNNKPQAKKPGFLKNEKHKSSLPRNANSSRETGHRASKQAISPGIENVGSMGSVSSFQPSLHFANASPIIPHSTQSNSFVGGQPWNLAQQQHTTSWSSGVPPPHQLSTTIQGQPSGSVLGQSETPPGTCNFGSGGSVLPFGSTFAFGNGQPMVPVMPQSGSYVGCQQQQMFQMQPALWSTGIAAQNLQNMGIPFQQMIGQQNIGPQFHPLIDQQPFFSNFPGGVMLPQLGISSNQPPLYNFGGNQAQPFNSPVGPMGQMQVNLGQTPFGIPGTNNRQFPSVPTQGEIRAPMQFNAVNSSASIRHPNYSKRKNITRRKS</sequence>
<comment type="caution">
    <text evidence="10">The sequence shown here is derived from an EMBL/GenBank/DDBJ whole genome shotgun (WGS) entry which is preliminary data.</text>
</comment>
<keyword evidence="5" id="KW-0698">rRNA processing</keyword>
<evidence type="ECO:0000256" key="7">
    <source>
        <dbReference type="ARBA" id="ARBA00022884"/>
    </source>
</evidence>
<dbReference type="EMBL" id="LFYR01001207">
    <property type="protein sequence ID" value="KMZ63818.1"/>
    <property type="molecule type" value="Genomic_DNA"/>
</dbReference>
<dbReference type="GO" id="GO:0000493">
    <property type="term" value="P:box H/ACA snoRNP assembly"/>
    <property type="evidence" value="ECO:0000318"/>
    <property type="project" value="GO_Central"/>
</dbReference>